<feature type="signal peptide" evidence="2">
    <location>
        <begin position="1"/>
        <end position="18"/>
    </location>
</feature>
<dbReference type="AlphaFoldDB" id="A0A1H1ML57"/>
<dbReference type="SUPFAM" id="SSF49265">
    <property type="entry name" value="Fibronectin type III"/>
    <property type="match status" value="1"/>
</dbReference>
<feature type="domain" description="Fibronectin type-III" evidence="3">
    <location>
        <begin position="199"/>
        <end position="288"/>
    </location>
</feature>
<evidence type="ECO:0000259" key="3">
    <source>
        <dbReference type="PROSITE" id="PS50853"/>
    </source>
</evidence>
<dbReference type="STRING" id="1249933.SAMN04489797_0355"/>
<reference evidence="4 5" key="1">
    <citation type="submission" date="2016-10" db="EMBL/GenBank/DDBJ databases">
        <authorList>
            <person name="Varghese N."/>
            <person name="Submissions S."/>
        </authorList>
    </citation>
    <scope>NUCLEOTIDE SEQUENCE [LARGE SCALE GENOMIC DNA]</scope>
    <source>
        <strain evidence="4 5">RHA_55</strain>
    </source>
</reference>
<dbReference type="InterPro" id="IPR056600">
    <property type="entry name" value="GBD_T9SS_assoc"/>
</dbReference>
<proteinExistence type="predicted"/>
<organism evidence="4 5">
    <name type="scientific">Winogradskyella sediminis</name>
    <dbReference type="NCBI Taxonomy" id="1382466"/>
    <lineage>
        <taxon>Bacteria</taxon>
        <taxon>Pseudomonadati</taxon>
        <taxon>Bacteroidota</taxon>
        <taxon>Flavobacteriia</taxon>
        <taxon>Flavobacteriales</taxon>
        <taxon>Flavobacteriaceae</taxon>
        <taxon>Winogradskyella</taxon>
    </lineage>
</organism>
<dbReference type="RefSeq" id="WP_092443667.1">
    <property type="nucleotide sequence ID" value="NZ_LT629774.1"/>
</dbReference>
<dbReference type="Gene3D" id="2.60.40.10">
    <property type="entry name" value="Immunoglobulins"/>
    <property type="match status" value="1"/>
</dbReference>
<dbReference type="CDD" id="cd00063">
    <property type="entry name" value="FN3"/>
    <property type="match status" value="1"/>
</dbReference>
<dbReference type="Pfam" id="PF00041">
    <property type="entry name" value="fn3"/>
    <property type="match status" value="1"/>
</dbReference>
<evidence type="ECO:0000256" key="1">
    <source>
        <dbReference type="ARBA" id="ARBA00022729"/>
    </source>
</evidence>
<dbReference type="Pfam" id="PF18962">
    <property type="entry name" value="Por_Secre_tail"/>
    <property type="match status" value="1"/>
</dbReference>
<keyword evidence="5" id="KW-1185">Reference proteome</keyword>
<name>A0A1H1ML57_9FLAO</name>
<sequence length="1002" mass="106605">MKKITFYFVMLFSITAFSQIEIVDDFDNESNNSVPSNWTGDMEAGISFVCDGTGLTAWTFLPAGQSASLVSQNYSAISNGTALTASFSYNIFERTSQFPGAQSTAPAADWGSLVLEYSTDGGTNWTAISTIDSSNYTFVDATTCQNVNVSVGSIADGSDFQVRFATNIVNVTGFRTVVLIDNVSITQVADTVPNCDAMLTSPLNGVTDVDTDLSLTWQPATGLATGYKVSVGTTSGGTDIVDAAITTETSYALSGLNYVTEYFVTIVPFNDEGDATGCTEESFTTRAEPIAGATCSSPIEVASYPFIDVTSNTANFENNIDDNPCSSSYMNGNDVFYEITPTTDVSVNIEVNGITPATSNRAGLMVFKDCPDSATECLASDTSFSGDSRSLLDVVLLAGNTYFVVLSTSNASNTFEYILSITQNSCINPTINSVTAISDCDNGQFTVDVDVSYLGSATSLTLSDDDTTSADITNITATGVYTAGPYASGTLVNFTLTNDDDSACLYADSAYFYCPPTNDECGSPISLTVNTDDTCTIFTSASNAGATQSSADPDVCASTTNNTNDVWFSFVAASETTILEYLNIETAPGFNTGGTIQATELLEGTCGELTSLSCYTTNYVTFTGLTIGNTYYIRNNTRLSGEYAQNYDICLRNAPAPPANDECANAAVLTTSTDETCNNAVTGTTVGATLSSNNSCNTEGYGDVWYVFNPTATAYYEFVLTRGETSPSTYYSIYEGACGSFTEITTSCNSNSEQVALLDSTSTYYIMVQSSQVGEGITFDLCVTELPPAQVNSDCSAAISFNESPDATGANRISGNLDNAYYSPEGACSSTYATIWYEFTPSLTGTYNFELIRTSGSAYYTVYDSNVCSTDLGYLGGDINSCFESGTDSGPVEAGTTYLVSIQASSAAEFEFFAYPDPALSLASNEMDSFKYYPNPVKNELTVEAKSAISHVSVHNIVGQKVKEFTPNSVMTLINMNELNTGVYFVTVMINNSKNTIRVIKE</sequence>
<dbReference type="Proteomes" id="UP000198963">
    <property type="component" value="Chromosome I"/>
</dbReference>
<dbReference type="Gene3D" id="2.60.120.260">
    <property type="entry name" value="Galactose-binding domain-like"/>
    <property type="match status" value="1"/>
</dbReference>
<dbReference type="Pfam" id="PF23759">
    <property type="entry name" value="GBD_T9SS_assoc"/>
    <property type="match status" value="4"/>
</dbReference>
<dbReference type="NCBIfam" id="TIGR04183">
    <property type="entry name" value="Por_Secre_tail"/>
    <property type="match status" value="1"/>
</dbReference>
<evidence type="ECO:0000313" key="5">
    <source>
        <dbReference type="Proteomes" id="UP000198963"/>
    </source>
</evidence>
<feature type="chain" id="PRO_5009254525" evidence="2">
    <location>
        <begin position="19"/>
        <end position="1002"/>
    </location>
</feature>
<dbReference type="InterPro" id="IPR026444">
    <property type="entry name" value="Secre_tail"/>
</dbReference>
<evidence type="ECO:0000256" key="2">
    <source>
        <dbReference type="SAM" id="SignalP"/>
    </source>
</evidence>
<dbReference type="PROSITE" id="PS50853">
    <property type="entry name" value="FN3"/>
    <property type="match status" value="1"/>
</dbReference>
<dbReference type="InterPro" id="IPR036116">
    <property type="entry name" value="FN3_sf"/>
</dbReference>
<dbReference type="InterPro" id="IPR003961">
    <property type="entry name" value="FN3_dom"/>
</dbReference>
<gene>
    <name evidence="4" type="ORF">SAMN04489797_0355</name>
</gene>
<evidence type="ECO:0000313" key="4">
    <source>
        <dbReference type="EMBL" id="SDR87564.1"/>
    </source>
</evidence>
<accession>A0A1H1ML57</accession>
<dbReference type="EMBL" id="LT629774">
    <property type="protein sequence ID" value="SDR87564.1"/>
    <property type="molecule type" value="Genomic_DNA"/>
</dbReference>
<dbReference type="InterPro" id="IPR013783">
    <property type="entry name" value="Ig-like_fold"/>
</dbReference>
<keyword evidence="1 2" id="KW-0732">Signal</keyword>
<protein>
    <submittedName>
        <fullName evidence="4">Por secretion system C-terminal sorting domain-containing protein</fullName>
    </submittedName>
</protein>